<evidence type="ECO:0000256" key="6">
    <source>
        <dbReference type="ARBA" id="ARBA00023136"/>
    </source>
</evidence>
<keyword evidence="4 11" id="KW-0812">Transmembrane</keyword>
<name>A0AA97LHJ4_EUBMA</name>
<evidence type="ECO:0000313" key="16">
    <source>
        <dbReference type="RefSeq" id="XP_054856428.1"/>
    </source>
</evidence>
<dbReference type="RefSeq" id="XP_054856428.1">
    <property type="nucleotide sequence ID" value="XM_055000453.1"/>
</dbReference>
<proteinExistence type="inferred from homology"/>
<reference evidence="16" key="1">
    <citation type="submission" date="2025-08" db="UniProtKB">
        <authorList>
            <consortium name="RefSeq"/>
        </authorList>
    </citation>
    <scope>IDENTIFICATION</scope>
    <source>
        <tissue evidence="16">Blood</tissue>
    </source>
</reference>
<dbReference type="PANTHER" id="PTHR22776">
    <property type="entry name" value="MARVEL-CONTAINING POTENTIAL LIPID RAFT-ASSOCIATED PROTEIN"/>
    <property type="match status" value="1"/>
</dbReference>
<feature type="region of interest" description="Disordered" evidence="12">
    <location>
        <begin position="1"/>
        <end position="23"/>
    </location>
</feature>
<gene>
    <name evidence="16" type="primary">PLLP</name>
</gene>
<comment type="similarity">
    <text evidence="7">Belongs to the MAL family.</text>
</comment>
<evidence type="ECO:0000256" key="11">
    <source>
        <dbReference type="PROSITE-ProRule" id="PRU00581"/>
    </source>
</evidence>
<accession>A0AA97LHJ4</accession>
<feature type="domain" description="MARVEL" evidence="14">
    <location>
        <begin position="32"/>
        <end position="166"/>
    </location>
</feature>
<evidence type="ECO:0000256" key="4">
    <source>
        <dbReference type="ARBA" id="ARBA00022692"/>
    </source>
</evidence>
<evidence type="ECO:0000256" key="12">
    <source>
        <dbReference type="SAM" id="MobiDB-lite"/>
    </source>
</evidence>
<dbReference type="GO" id="GO:0019911">
    <property type="term" value="F:structural constituent of myelin sheath"/>
    <property type="evidence" value="ECO:0007669"/>
    <property type="project" value="TreeGrafter"/>
</dbReference>
<dbReference type="GO" id="GO:0043209">
    <property type="term" value="C:myelin sheath"/>
    <property type="evidence" value="ECO:0007669"/>
    <property type="project" value="UniProtKB-SubCell"/>
</dbReference>
<dbReference type="CTD" id="51090"/>
<evidence type="ECO:0000256" key="1">
    <source>
        <dbReference type="ARBA" id="ARBA00004424"/>
    </source>
</evidence>
<dbReference type="PANTHER" id="PTHR22776:SF9">
    <property type="entry name" value="PLASMOLIPIN"/>
    <property type="match status" value="1"/>
</dbReference>
<evidence type="ECO:0000256" key="13">
    <source>
        <dbReference type="SAM" id="Phobius"/>
    </source>
</evidence>
<dbReference type="PRINTS" id="PR01884">
    <property type="entry name" value="MALPROTEIN"/>
</dbReference>
<evidence type="ECO:0000313" key="15">
    <source>
        <dbReference type="Proteomes" id="UP001190640"/>
    </source>
</evidence>
<comment type="subcellular location">
    <subcellularLocation>
        <location evidence="1">Apical cell membrane</location>
        <topology evidence="1">Multi-pass membrane protein</topology>
    </subcellularLocation>
    <subcellularLocation>
        <location evidence="8">Myelin membrane</location>
        <topology evidence="8">Multi-pass membrane protein</topology>
    </subcellularLocation>
</comment>
<evidence type="ECO:0000256" key="3">
    <source>
        <dbReference type="ARBA" id="ARBA00022475"/>
    </source>
</evidence>
<dbReference type="PROSITE" id="PS51225">
    <property type="entry name" value="MARVEL"/>
    <property type="match status" value="1"/>
</dbReference>
<feature type="transmembrane region" description="Helical" evidence="13">
    <location>
        <begin position="101"/>
        <end position="121"/>
    </location>
</feature>
<feature type="transmembrane region" description="Helical" evidence="13">
    <location>
        <begin position="32"/>
        <end position="55"/>
    </location>
</feature>
<keyword evidence="3" id="KW-1003">Cell membrane</keyword>
<evidence type="ECO:0000256" key="10">
    <source>
        <dbReference type="ARBA" id="ARBA00050050"/>
    </source>
</evidence>
<protein>
    <recommendedName>
        <fullName evidence="9">Plasmolipin</fullName>
    </recommendedName>
    <alternativeName>
        <fullName evidence="10">Plasma membrane proteolipid</fullName>
    </alternativeName>
</protein>
<dbReference type="InterPro" id="IPR013295">
    <property type="entry name" value="MAL"/>
</dbReference>
<dbReference type="Proteomes" id="UP001190640">
    <property type="component" value="Chromosome 16"/>
</dbReference>
<evidence type="ECO:0000256" key="5">
    <source>
        <dbReference type="ARBA" id="ARBA00022989"/>
    </source>
</evidence>
<feature type="transmembrane region" description="Helical" evidence="13">
    <location>
        <begin position="141"/>
        <end position="162"/>
    </location>
</feature>
<evidence type="ECO:0000259" key="14">
    <source>
        <dbReference type="PROSITE" id="PS51225"/>
    </source>
</evidence>
<dbReference type="GO" id="GO:0042552">
    <property type="term" value="P:myelination"/>
    <property type="evidence" value="ECO:0007669"/>
    <property type="project" value="TreeGrafter"/>
</dbReference>
<organism evidence="15 16">
    <name type="scientific">Eublepharis macularius</name>
    <name type="common">Leopard gecko</name>
    <name type="synonym">Cyrtodactylus macularius</name>
    <dbReference type="NCBI Taxonomy" id="481883"/>
    <lineage>
        <taxon>Eukaryota</taxon>
        <taxon>Metazoa</taxon>
        <taxon>Chordata</taxon>
        <taxon>Craniata</taxon>
        <taxon>Vertebrata</taxon>
        <taxon>Euteleostomi</taxon>
        <taxon>Lepidosauria</taxon>
        <taxon>Squamata</taxon>
        <taxon>Bifurcata</taxon>
        <taxon>Gekkota</taxon>
        <taxon>Eublepharidae</taxon>
        <taxon>Eublepharinae</taxon>
        <taxon>Eublepharis</taxon>
    </lineage>
</organism>
<dbReference type="GeneID" id="129343993"/>
<dbReference type="KEGG" id="emc:129343993"/>
<keyword evidence="6 11" id="KW-0472">Membrane</keyword>
<comment type="subunit">
    <text evidence="2">Forms oligomers.</text>
</comment>
<feature type="transmembrane region" description="Helical" evidence="13">
    <location>
        <begin position="67"/>
        <end position="89"/>
    </location>
</feature>
<evidence type="ECO:0000256" key="2">
    <source>
        <dbReference type="ARBA" id="ARBA00011815"/>
    </source>
</evidence>
<keyword evidence="15" id="KW-1185">Reference proteome</keyword>
<sequence length="183" mass="20315">MADFPAKVSTRTSTPAGAHGAAGRSSRLDLDFLKSVFGVLMVVEIVLGCLVWTLIADTYYQPYPSYGWVMFVAVFFWMVTVILFAMYLFQLQLKLYMIPWPVVLVVFNTAATVLYVTAFVTSATSVELYSWPHSPDYNRRAAASFFACLVMIFYGVSSCLSFRAWKGYGSNAATSQATISNHA</sequence>
<keyword evidence="5 13" id="KW-1133">Transmembrane helix</keyword>
<evidence type="ECO:0000256" key="7">
    <source>
        <dbReference type="ARBA" id="ARBA00034721"/>
    </source>
</evidence>
<dbReference type="AlphaFoldDB" id="A0AA97LHJ4"/>
<dbReference type="GO" id="GO:0016324">
    <property type="term" value="C:apical plasma membrane"/>
    <property type="evidence" value="ECO:0007669"/>
    <property type="project" value="UniProtKB-SubCell"/>
</dbReference>
<dbReference type="InterPro" id="IPR050578">
    <property type="entry name" value="MARVEL-CKLF_proteins"/>
</dbReference>
<dbReference type="Pfam" id="PF01284">
    <property type="entry name" value="MARVEL"/>
    <property type="match status" value="1"/>
</dbReference>
<dbReference type="InterPro" id="IPR008253">
    <property type="entry name" value="Marvel"/>
</dbReference>
<evidence type="ECO:0000256" key="9">
    <source>
        <dbReference type="ARBA" id="ARBA00050024"/>
    </source>
</evidence>
<evidence type="ECO:0000256" key="8">
    <source>
        <dbReference type="ARBA" id="ARBA00049979"/>
    </source>
</evidence>